<protein>
    <submittedName>
        <fullName evidence="2">Uncharacterized protein</fullName>
    </submittedName>
</protein>
<dbReference type="Proteomes" id="UP000011014">
    <property type="component" value="Unassembled WGS sequence"/>
</dbReference>
<evidence type="ECO:0000313" key="2">
    <source>
        <dbReference type="EMBL" id="CBY32947.1"/>
    </source>
</evidence>
<dbReference type="AlphaFoldDB" id="E4YBL0"/>
<proteinExistence type="predicted"/>
<sequence>MYECCWTNATNSGKFVGASWLNSVLYTLRAETMGQLLRRVCRDTRGIYLYLEEIEADELLQRSDTAIIFKIRVEEWDELAITLNIPPCMLWKYLRFIPSKGEVLLLSETSVKNGGLLRLAGGQRTPVKILIPNGILPKNEAERTHMLSAEDNWAIKVNKESLRRWIRRYFGENATGDPKMDLGYPDALCMDSVFRIIGTLSRLAEGDDSSDGKYKLYCGPYSNEHMNCVETKEANRVESESNCLSWAPATSSFLNAKNMPFSASGILESKSRMSIQFLLPMGLHPVSLIEITKKREILGASLTAFGLAMRMLNNDIKIKPSLLYSHYLLHVALDNAVPTTSSTSHYSHLARSIDAECNNTSAISNAAIKSKSNDIAKLLTECGNANVKACKIYTYRVLEKVQNSWLNMFEKCFKLQRGQISQLEAHVGTLNGMNVEDWLSNELTEILWGEGEIDLDWSIFGGRGDTTLNKNDWKEMIYMFLASFTGNASEAERIGNLFSNELTKEVMNQDTKPGNSKREREPSNGPRNVKPRLDLDSRSKLQKHSILTSSPINTDKAVQQTLGIDLDSTEELLSTTQMLQGTSHVPTGSGNDSNDILHIPDMSSLDLGSDHLDS</sequence>
<evidence type="ECO:0000256" key="1">
    <source>
        <dbReference type="SAM" id="MobiDB-lite"/>
    </source>
</evidence>
<dbReference type="EMBL" id="FN654382">
    <property type="protein sequence ID" value="CBY32947.1"/>
    <property type="molecule type" value="Genomic_DNA"/>
</dbReference>
<organism evidence="2">
    <name type="scientific">Oikopleura dioica</name>
    <name type="common">Tunicate</name>
    <dbReference type="NCBI Taxonomy" id="34765"/>
    <lineage>
        <taxon>Eukaryota</taxon>
        <taxon>Metazoa</taxon>
        <taxon>Chordata</taxon>
        <taxon>Tunicata</taxon>
        <taxon>Appendicularia</taxon>
        <taxon>Copelata</taxon>
        <taxon>Oikopleuridae</taxon>
        <taxon>Oikopleura</taxon>
    </lineage>
</organism>
<accession>E4YBL0</accession>
<name>E4YBL0_OIKDI</name>
<reference evidence="2" key="1">
    <citation type="journal article" date="2010" name="Science">
        <title>Plasticity of animal genome architecture unmasked by rapid evolution of a pelagic tunicate.</title>
        <authorList>
            <person name="Denoeud F."/>
            <person name="Henriet S."/>
            <person name="Mungpakdee S."/>
            <person name="Aury J.M."/>
            <person name="Da Silva C."/>
            <person name="Brinkmann H."/>
            <person name="Mikhaleva J."/>
            <person name="Olsen L.C."/>
            <person name="Jubin C."/>
            <person name="Canestro C."/>
            <person name="Bouquet J.M."/>
            <person name="Danks G."/>
            <person name="Poulain J."/>
            <person name="Campsteijn C."/>
            <person name="Adamski M."/>
            <person name="Cross I."/>
            <person name="Yadetie F."/>
            <person name="Muffato M."/>
            <person name="Louis A."/>
            <person name="Butcher S."/>
            <person name="Tsagkogeorga G."/>
            <person name="Konrad A."/>
            <person name="Singh S."/>
            <person name="Jensen M.F."/>
            <person name="Cong E.H."/>
            <person name="Eikeseth-Otteraa H."/>
            <person name="Noel B."/>
            <person name="Anthouard V."/>
            <person name="Porcel B.M."/>
            <person name="Kachouri-Lafond R."/>
            <person name="Nishino A."/>
            <person name="Ugolini M."/>
            <person name="Chourrout P."/>
            <person name="Nishida H."/>
            <person name="Aasland R."/>
            <person name="Huzurbazar S."/>
            <person name="Westhof E."/>
            <person name="Delsuc F."/>
            <person name="Lehrach H."/>
            <person name="Reinhardt R."/>
            <person name="Weissenbach J."/>
            <person name="Roy S.W."/>
            <person name="Artiguenave F."/>
            <person name="Postlethwait J.H."/>
            <person name="Manak J.R."/>
            <person name="Thompson E.M."/>
            <person name="Jaillon O."/>
            <person name="Du Pasquier L."/>
            <person name="Boudinot P."/>
            <person name="Liberles D.A."/>
            <person name="Volff J.N."/>
            <person name="Philippe H."/>
            <person name="Lenhard B."/>
            <person name="Roest Crollius H."/>
            <person name="Wincker P."/>
            <person name="Chourrout D."/>
        </authorList>
    </citation>
    <scope>NUCLEOTIDE SEQUENCE [LARGE SCALE GENOMIC DNA]</scope>
</reference>
<feature type="region of interest" description="Disordered" evidence="1">
    <location>
        <begin position="502"/>
        <end position="552"/>
    </location>
</feature>
<feature type="compositionally biased region" description="Polar residues" evidence="1">
    <location>
        <begin position="502"/>
        <end position="514"/>
    </location>
</feature>
<gene>
    <name evidence="2" type="ORF">GSOID_T00020809001</name>
</gene>